<feature type="transmembrane region" description="Helical" evidence="2">
    <location>
        <begin position="160"/>
        <end position="179"/>
    </location>
</feature>
<keyword evidence="2" id="KW-1133">Transmembrane helix</keyword>
<feature type="transmembrane region" description="Helical" evidence="2">
    <location>
        <begin position="338"/>
        <end position="355"/>
    </location>
</feature>
<feature type="compositionally biased region" description="Basic and acidic residues" evidence="1">
    <location>
        <begin position="82"/>
        <end position="91"/>
    </location>
</feature>
<dbReference type="Proteomes" id="UP000602087">
    <property type="component" value="Unassembled WGS sequence"/>
</dbReference>
<feature type="transmembrane region" description="Helical" evidence="2">
    <location>
        <begin position="185"/>
        <end position="202"/>
    </location>
</feature>
<feature type="compositionally biased region" description="Polar residues" evidence="1">
    <location>
        <begin position="98"/>
        <end position="108"/>
    </location>
</feature>
<dbReference type="PANTHER" id="PTHR41282">
    <property type="entry name" value="CONSERVED TRANSMEMBRANE PROTEIN-RELATED"/>
    <property type="match status" value="1"/>
</dbReference>
<keyword evidence="2" id="KW-0812">Transmembrane</keyword>
<evidence type="ECO:0000256" key="2">
    <source>
        <dbReference type="SAM" id="Phobius"/>
    </source>
</evidence>
<reference evidence="3" key="1">
    <citation type="submission" date="2020-12" db="EMBL/GenBank/DDBJ databases">
        <title>Sanguibacter suaedae sp. nov., isolated from Suaeda aralocaspica.</title>
        <authorList>
            <person name="Ma Q."/>
        </authorList>
    </citation>
    <scope>NUCLEOTIDE SEQUENCE</scope>
    <source>
        <strain evidence="3">YZGR15</strain>
    </source>
</reference>
<keyword evidence="2" id="KW-0472">Membrane</keyword>
<name>A0A934M9L0_9MICO</name>
<dbReference type="AlphaFoldDB" id="A0A934M9L0"/>
<dbReference type="EMBL" id="JAEINH010000004">
    <property type="protein sequence ID" value="MBI9114700.1"/>
    <property type="molecule type" value="Genomic_DNA"/>
</dbReference>
<protein>
    <submittedName>
        <fullName evidence="3">Bax inhibitor-1/YccA family protein</fullName>
    </submittedName>
</protein>
<feature type="transmembrane region" description="Helical" evidence="2">
    <location>
        <begin position="303"/>
        <end position="326"/>
    </location>
</feature>
<evidence type="ECO:0000256" key="1">
    <source>
        <dbReference type="SAM" id="MobiDB-lite"/>
    </source>
</evidence>
<gene>
    <name evidence="3" type="ORF">JAV76_06710</name>
</gene>
<feature type="transmembrane region" description="Helical" evidence="2">
    <location>
        <begin position="235"/>
        <end position="255"/>
    </location>
</feature>
<organism evidence="3 4">
    <name type="scientific">Sanguibacter suaedae</name>
    <dbReference type="NCBI Taxonomy" id="2795737"/>
    <lineage>
        <taxon>Bacteria</taxon>
        <taxon>Bacillati</taxon>
        <taxon>Actinomycetota</taxon>
        <taxon>Actinomycetes</taxon>
        <taxon>Micrococcales</taxon>
        <taxon>Sanguibacteraceae</taxon>
        <taxon>Sanguibacter</taxon>
    </lineage>
</organism>
<dbReference type="Pfam" id="PF12811">
    <property type="entry name" value="BaxI_1"/>
    <property type="match status" value="1"/>
</dbReference>
<feature type="transmembrane region" description="Helical" evidence="2">
    <location>
        <begin position="209"/>
        <end position="229"/>
    </location>
</feature>
<comment type="caution">
    <text evidence="3">The sequence shown here is derived from an EMBL/GenBank/DDBJ whole genome shotgun (WGS) entry which is preliminary data.</text>
</comment>
<evidence type="ECO:0000313" key="3">
    <source>
        <dbReference type="EMBL" id="MBI9114700.1"/>
    </source>
</evidence>
<keyword evidence="4" id="KW-1185">Reference proteome</keyword>
<accession>A0A934M9L0</accession>
<dbReference type="InterPro" id="IPR010539">
    <property type="entry name" value="BaxI_1-like"/>
</dbReference>
<proteinExistence type="predicted"/>
<feature type="transmembrane region" description="Helical" evidence="2">
    <location>
        <begin position="267"/>
        <end position="291"/>
    </location>
</feature>
<feature type="compositionally biased region" description="Low complexity" evidence="1">
    <location>
        <begin position="111"/>
        <end position="123"/>
    </location>
</feature>
<sequence>MVAPSGRRGAPHGCGAPVVHPHRRPGRASWGTAARWRPNPPGAGRSSTIGQPWEQGPETARWVELEGHPASETPSAGAARATSDRNRDQEARVGSPVFSRSNVFSPNASPAAGTQQYGTQPQYGQYTAGHAGMDAASMNSMYDAPSATTAQTGRLTYDDVIMKTAGLLGIIVVVGAITWFTAPELFFFGAIAGLVLGLVNAFKKNPSPALIVAYAVAEGVFLGGISAFYEAQFDGIVLQAVGATVATFAACLFLFRSGRVRVTPRFTRWLMFSIAGYLAFSLLNLVYVVFLGGDGWGMRNGPLGVIIGLVAVGLASASLIVDFDAIQRGVRNGVPAKFAWTAAFGLVVTLIWLYLEFLRLLAIFQSD</sequence>
<evidence type="ECO:0000313" key="4">
    <source>
        <dbReference type="Proteomes" id="UP000602087"/>
    </source>
</evidence>
<dbReference type="PANTHER" id="PTHR41282:SF1">
    <property type="entry name" value="CONSERVED TRANSMEMBRANE PROTEIN-RELATED"/>
    <property type="match status" value="1"/>
</dbReference>
<feature type="region of interest" description="Disordered" evidence="1">
    <location>
        <begin position="1"/>
        <end position="123"/>
    </location>
</feature>